<organism evidence="2">
    <name type="scientific">marine sediment metagenome</name>
    <dbReference type="NCBI Taxonomy" id="412755"/>
    <lineage>
        <taxon>unclassified sequences</taxon>
        <taxon>metagenomes</taxon>
        <taxon>ecological metagenomes</taxon>
    </lineage>
</organism>
<dbReference type="GO" id="GO:0004156">
    <property type="term" value="F:dihydropteroate synthase activity"/>
    <property type="evidence" value="ECO:0007669"/>
    <property type="project" value="TreeGrafter"/>
</dbReference>
<dbReference type="Pfam" id="PF00809">
    <property type="entry name" value="Pterin_bind"/>
    <property type="match status" value="1"/>
</dbReference>
<evidence type="ECO:0000313" key="2">
    <source>
        <dbReference type="EMBL" id="GAF77818.1"/>
    </source>
</evidence>
<proteinExistence type="predicted"/>
<sequence length="264" mass="28370">MRVLIVTGRLAEDSARRYTTGLDVDVDVRVLPVSVAAFITPEAAAESLTSVEGYDLILLPGTIRGDVTTVEEATGTPTYKGPSYTYELPLILPFLDKVELSKTESASELLRGAKGSLALKEIEEVEETWREVLREEGGFVIGGEGREVAVGSAFPMRVIAEIVNAPTLELDQIRKRARYFEAEGADIIDIGMLANDPKPDRIGEILDAVRSSVDLPVSIDTLDPSEIEAAVSAGVDLVLSVDAGNMEEVAPHVRDVPVVVLPSN</sequence>
<dbReference type="GO" id="GO:0046654">
    <property type="term" value="P:tetrahydrofolate biosynthetic process"/>
    <property type="evidence" value="ECO:0007669"/>
    <property type="project" value="TreeGrafter"/>
</dbReference>
<dbReference type="InterPro" id="IPR011005">
    <property type="entry name" value="Dihydropteroate_synth-like_sf"/>
</dbReference>
<dbReference type="PANTHER" id="PTHR20941">
    <property type="entry name" value="FOLATE SYNTHESIS PROTEINS"/>
    <property type="match status" value="1"/>
</dbReference>
<feature type="domain" description="Pterin-binding" evidence="1">
    <location>
        <begin position="147"/>
        <end position="264"/>
    </location>
</feature>
<comment type="caution">
    <text evidence="2">The sequence shown here is derived from an EMBL/GenBank/DDBJ whole genome shotgun (WGS) entry which is preliminary data.</text>
</comment>
<protein>
    <recommendedName>
        <fullName evidence="1">Pterin-binding domain-containing protein</fullName>
    </recommendedName>
</protein>
<dbReference type="EMBL" id="BARS01005729">
    <property type="protein sequence ID" value="GAF77818.1"/>
    <property type="molecule type" value="Genomic_DNA"/>
</dbReference>
<gene>
    <name evidence="2" type="ORF">S01H1_11241</name>
</gene>
<dbReference type="Pfam" id="PF20123">
    <property type="entry name" value="DUF6513"/>
    <property type="match status" value="1"/>
</dbReference>
<dbReference type="PANTHER" id="PTHR20941:SF1">
    <property type="entry name" value="FOLIC ACID SYNTHESIS PROTEIN FOL1"/>
    <property type="match status" value="1"/>
</dbReference>
<reference evidence="2" key="1">
    <citation type="journal article" date="2014" name="Front. Microbiol.">
        <title>High frequency of phylogenetically diverse reductive dehalogenase-homologous genes in deep subseafloor sedimentary metagenomes.</title>
        <authorList>
            <person name="Kawai M."/>
            <person name="Futagami T."/>
            <person name="Toyoda A."/>
            <person name="Takaki Y."/>
            <person name="Nishi S."/>
            <person name="Hori S."/>
            <person name="Arai W."/>
            <person name="Tsubouchi T."/>
            <person name="Morono Y."/>
            <person name="Uchiyama I."/>
            <person name="Ito T."/>
            <person name="Fujiyama A."/>
            <person name="Inagaki F."/>
            <person name="Takami H."/>
        </authorList>
    </citation>
    <scope>NUCLEOTIDE SEQUENCE</scope>
    <source>
        <strain evidence="2">Expedition CK06-06</strain>
    </source>
</reference>
<evidence type="ECO:0000259" key="1">
    <source>
        <dbReference type="PROSITE" id="PS50972"/>
    </source>
</evidence>
<accession>X0S9U9</accession>
<feature type="non-terminal residue" evidence="2">
    <location>
        <position position="264"/>
    </location>
</feature>
<dbReference type="AlphaFoldDB" id="X0S9U9"/>
<dbReference type="InterPro" id="IPR045031">
    <property type="entry name" value="DHP_synth-like"/>
</dbReference>
<dbReference type="InterPro" id="IPR000489">
    <property type="entry name" value="Pterin-binding_dom"/>
</dbReference>
<name>X0S9U9_9ZZZZ</name>
<dbReference type="PROSITE" id="PS50972">
    <property type="entry name" value="PTERIN_BINDING"/>
    <property type="match status" value="1"/>
</dbReference>
<dbReference type="InterPro" id="IPR045406">
    <property type="entry name" value="DUF6513"/>
</dbReference>
<dbReference type="Gene3D" id="3.20.20.20">
    <property type="entry name" value="Dihydropteroate synthase-like"/>
    <property type="match status" value="1"/>
</dbReference>
<dbReference type="SUPFAM" id="SSF51717">
    <property type="entry name" value="Dihydropteroate synthetase-like"/>
    <property type="match status" value="1"/>
</dbReference>